<reference evidence="2 3" key="1">
    <citation type="journal article" date="2018" name="Front. Microbiol.">
        <title>Genome-Wide Analysis of Corynespora cassiicola Leaf Fall Disease Putative Effectors.</title>
        <authorList>
            <person name="Lopez D."/>
            <person name="Ribeiro S."/>
            <person name="Label P."/>
            <person name="Fumanal B."/>
            <person name="Venisse J.S."/>
            <person name="Kohler A."/>
            <person name="de Oliveira R.R."/>
            <person name="Labutti K."/>
            <person name="Lipzen A."/>
            <person name="Lail K."/>
            <person name="Bauer D."/>
            <person name="Ohm R.A."/>
            <person name="Barry K.W."/>
            <person name="Spatafora J."/>
            <person name="Grigoriev I.V."/>
            <person name="Martin F.M."/>
            <person name="Pujade-Renaud V."/>
        </authorList>
    </citation>
    <scope>NUCLEOTIDE SEQUENCE [LARGE SCALE GENOMIC DNA]</scope>
    <source>
        <strain evidence="2 3">Philippines</strain>
    </source>
</reference>
<accession>A0A2T2N215</accession>
<name>A0A2T2N215_CORCC</name>
<dbReference type="Proteomes" id="UP000240883">
    <property type="component" value="Unassembled WGS sequence"/>
</dbReference>
<dbReference type="OrthoDB" id="3061561at2759"/>
<proteinExistence type="predicted"/>
<protein>
    <submittedName>
        <fullName evidence="2">Uncharacterized protein</fullName>
    </submittedName>
</protein>
<evidence type="ECO:0000256" key="1">
    <source>
        <dbReference type="SAM" id="MobiDB-lite"/>
    </source>
</evidence>
<dbReference type="AlphaFoldDB" id="A0A2T2N215"/>
<feature type="region of interest" description="Disordered" evidence="1">
    <location>
        <begin position="56"/>
        <end position="75"/>
    </location>
</feature>
<gene>
    <name evidence="2" type="ORF">BS50DRAFT_580030</name>
</gene>
<evidence type="ECO:0000313" key="3">
    <source>
        <dbReference type="Proteomes" id="UP000240883"/>
    </source>
</evidence>
<sequence length="75" mass="8175">MQNKVEKKPYNWTTAQAWVAVSGGYAIRLPFHPCETLTLTPAALKFAAPHGLLPNESPETVENKSKANTVAKVLV</sequence>
<evidence type="ECO:0000313" key="2">
    <source>
        <dbReference type="EMBL" id="PSN59460.1"/>
    </source>
</evidence>
<organism evidence="2 3">
    <name type="scientific">Corynespora cassiicola Philippines</name>
    <dbReference type="NCBI Taxonomy" id="1448308"/>
    <lineage>
        <taxon>Eukaryota</taxon>
        <taxon>Fungi</taxon>
        <taxon>Dikarya</taxon>
        <taxon>Ascomycota</taxon>
        <taxon>Pezizomycotina</taxon>
        <taxon>Dothideomycetes</taxon>
        <taxon>Pleosporomycetidae</taxon>
        <taxon>Pleosporales</taxon>
        <taxon>Corynesporascaceae</taxon>
        <taxon>Corynespora</taxon>
    </lineage>
</organism>
<dbReference type="EMBL" id="KZ678156">
    <property type="protein sequence ID" value="PSN59460.1"/>
    <property type="molecule type" value="Genomic_DNA"/>
</dbReference>
<keyword evidence="3" id="KW-1185">Reference proteome</keyword>